<reference evidence="7" key="1">
    <citation type="submission" date="2017-08" db="EMBL/GenBank/DDBJ databases">
        <authorList>
            <person name="Cuomo C."/>
            <person name="Billmyre B."/>
            <person name="Heitman J."/>
        </authorList>
    </citation>
    <scope>NUCLEOTIDE SEQUENCE</scope>
    <source>
        <strain evidence="7">CBS 12478</strain>
    </source>
</reference>
<reference evidence="7" key="2">
    <citation type="submission" date="2024-01" db="EMBL/GenBank/DDBJ databases">
        <title>Comparative genomics of Cryptococcus and Kwoniella reveals pathogenesis evolution and contrasting modes of karyotype evolution via chromosome fusion or intercentromeric recombination.</title>
        <authorList>
            <person name="Coelho M.A."/>
            <person name="David-Palma M."/>
            <person name="Shea T."/>
            <person name="Bowers K."/>
            <person name="McGinley-Smith S."/>
            <person name="Mohammad A.W."/>
            <person name="Gnirke A."/>
            <person name="Yurkov A.M."/>
            <person name="Nowrousian M."/>
            <person name="Sun S."/>
            <person name="Cuomo C.A."/>
            <person name="Heitman J."/>
        </authorList>
    </citation>
    <scope>NUCLEOTIDE SEQUENCE</scope>
    <source>
        <strain evidence="7">CBS 12478</strain>
    </source>
</reference>
<dbReference type="PANTHER" id="PTHR48051">
    <property type="match status" value="1"/>
</dbReference>
<dbReference type="GO" id="GO:0035556">
    <property type="term" value="P:intracellular signal transduction"/>
    <property type="evidence" value="ECO:0007669"/>
    <property type="project" value="InterPro"/>
</dbReference>
<dbReference type="GO" id="GO:0005737">
    <property type="term" value="C:cytoplasm"/>
    <property type="evidence" value="ECO:0007669"/>
    <property type="project" value="TreeGrafter"/>
</dbReference>
<feature type="compositionally biased region" description="Low complexity" evidence="4">
    <location>
        <begin position="449"/>
        <end position="462"/>
    </location>
</feature>
<feature type="region of interest" description="Disordered" evidence="4">
    <location>
        <begin position="2046"/>
        <end position="2065"/>
    </location>
</feature>
<feature type="compositionally biased region" description="Low complexity" evidence="4">
    <location>
        <begin position="2048"/>
        <end position="2059"/>
    </location>
</feature>
<dbReference type="SUPFAM" id="SSF55073">
    <property type="entry name" value="Nucleotide cyclase"/>
    <property type="match status" value="1"/>
</dbReference>
<dbReference type="Gene3D" id="3.60.40.10">
    <property type="entry name" value="PPM-type phosphatase domain"/>
    <property type="match status" value="1"/>
</dbReference>
<dbReference type="PROSITE" id="PS51450">
    <property type="entry name" value="LRR"/>
    <property type="match status" value="7"/>
</dbReference>
<feature type="region of interest" description="Disordered" evidence="4">
    <location>
        <begin position="1518"/>
        <end position="1540"/>
    </location>
</feature>
<name>A0AAJ8MXZ5_9TREE</name>
<dbReference type="SMART" id="SM00364">
    <property type="entry name" value="LRR_BAC"/>
    <property type="match status" value="11"/>
</dbReference>
<dbReference type="Pfam" id="PF13855">
    <property type="entry name" value="LRR_8"/>
    <property type="match status" value="3"/>
</dbReference>
<dbReference type="EMBL" id="CP144057">
    <property type="protein sequence ID" value="WWD19853.1"/>
    <property type="molecule type" value="Genomic_DNA"/>
</dbReference>
<evidence type="ECO:0008006" key="9">
    <source>
        <dbReference type="Google" id="ProtNLM"/>
    </source>
</evidence>
<dbReference type="InterPro" id="IPR055071">
    <property type="entry name" value="RA_PHLPP-like"/>
</dbReference>
<keyword evidence="1" id="KW-0433">Leucine-rich repeat</keyword>
<evidence type="ECO:0000313" key="7">
    <source>
        <dbReference type="EMBL" id="WWD19853.1"/>
    </source>
</evidence>
<dbReference type="GO" id="GO:0006171">
    <property type="term" value="P:cAMP biosynthetic process"/>
    <property type="evidence" value="ECO:0007669"/>
    <property type="project" value="InterPro"/>
</dbReference>
<dbReference type="SMART" id="SM00369">
    <property type="entry name" value="LRR_TYP"/>
    <property type="match status" value="12"/>
</dbReference>
<evidence type="ECO:0000256" key="1">
    <source>
        <dbReference type="ARBA" id="ARBA00022614"/>
    </source>
</evidence>
<dbReference type="InterPro" id="IPR013716">
    <property type="entry name" value="Adenylate_cyclase_G-a-bd"/>
</dbReference>
<proteinExistence type="predicted"/>
<evidence type="ECO:0000259" key="6">
    <source>
        <dbReference type="PROSITE" id="PS51746"/>
    </source>
</evidence>
<dbReference type="InterPro" id="IPR032675">
    <property type="entry name" value="LRR_dom_sf"/>
</dbReference>
<dbReference type="CDD" id="cd07302">
    <property type="entry name" value="CHD"/>
    <property type="match status" value="1"/>
</dbReference>
<keyword evidence="3" id="KW-0677">Repeat</keyword>
<dbReference type="InterPro" id="IPR029787">
    <property type="entry name" value="Nucleotide_cyclase"/>
</dbReference>
<dbReference type="Gene3D" id="3.80.10.10">
    <property type="entry name" value="Ribonuclease Inhibitor"/>
    <property type="match status" value="3"/>
</dbReference>
<dbReference type="InterPro" id="IPR050216">
    <property type="entry name" value="LRR_domain-containing"/>
</dbReference>
<dbReference type="Gene3D" id="3.30.70.1230">
    <property type="entry name" value="Nucleotide cyclase"/>
    <property type="match status" value="1"/>
</dbReference>
<feature type="compositionally biased region" description="Acidic residues" evidence="4">
    <location>
        <begin position="243"/>
        <end position="256"/>
    </location>
</feature>
<dbReference type="InterPro" id="IPR003591">
    <property type="entry name" value="Leu-rich_rpt_typical-subtyp"/>
</dbReference>
<dbReference type="SMART" id="SM00044">
    <property type="entry name" value="CYCc"/>
    <property type="match status" value="1"/>
</dbReference>
<protein>
    <recommendedName>
        <fullName evidence="9">Adenylate cyclase</fullName>
    </recommendedName>
</protein>
<dbReference type="FunFam" id="3.80.10.10:FF:000305">
    <property type="entry name" value="Adenylate cyclase AcyA"/>
    <property type="match status" value="1"/>
</dbReference>
<dbReference type="FunFam" id="3.80.10.10:FF:000408">
    <property type="entry name" value="Adenylate cyclase"/>
    <property type="match status" value="1"/>
</dbReference>
<feature type="compositionally biased region" description="Polar residues" evidence="4">
    <location>
        <begin position="815"/>
        <end position="840"/>
    </location>
</feature>
<feature type="compositionally biased region" description="Low complexity" evidence="4">
    <location>
        <begin position="162"/>
        <end position="177"/>
    </location>
</feature>
<feature type="region of interest" description="Disordered" evidence="4">
    <location>
        <begin position="136"/>
        <end position="537"/>
    </location>
</feature>
<dbReference type="Pfam" id="PF00211">
    <property type="entry name" value="Guanylate_cyc"/>
    <property type="match status" value="1"/>
</dbReference>
<dbReference type="GO" id="GO:0004016">
    <property type="term" value="F:adenylate cyclase activity"/>
    <property type="evidence" value="ECO:0007669"/>
    <property type="project" value="InterPro"/>
</dbReference>
<feature type="compositionally biased region" description="Basic and acidic residues" evidence="4">
    <location>
        <begin position="233"/>
        <end position="242"/>
    </location>
</feature>
<dbReference type="GO" id="GO:0000287">
    <property type="term" value="F:magnesium ion binding"/>
    <property type="evidence" value="ECO:0007669"/>
    <property type="project" value="InterPro"/>
</dbReference>
<dbReference type="SMART" id="SM00789">
    <property type="entry name" value="Ad_cyc_g-alpha"/>
    <property type="match status" value="1"/>
</dbReference>
<evidence type="ECO:0000256" key="4">
    <source>
        <dbReference type="SAM" id="MobiDB-lite"/>
    </source>
</evidence>
<dbReference type="RefSeq" id="XP_031860394.2">
    <property type="nucleotide sequence ID" value="XM_032005433.2"/>
</dbReference>
<dbReference type="PROSITE" id="PS50125">
    <property type="entry name" value="GUANYLATE_CYCLASE_2"/>
    <property type="match status" value="1"/>
</dbReference>
<feature type="compositionally biased region" description="Polar residues" evidence="4">
    <location>
        <begin position="467"/>
        <end position="485"/>
    </location>
</feature>
<dbReference type="CDD" id="cd00143">
    <property type="entry name" value="PP2Cc"/>
    <property type="match status" value="1"/>
</dbReference>
<dbReference type="Pfam" id="PF00481">
    <property type="entry name" value="PP2C"/>
    <property type="match status" value="1"/>
</dbReference>
<sequence>MVLGRERHTDHHTKTIIVMPIFRRQTLSHPSPIAGAPNEQATRPQLPVSPPSSNSAVAPWEEESATPSNFSTLSEQRNLHQQNNGTSSGSAPSLASSDKLGPTSLSSPPTTSRTLAPLGGVIHSVAPTVMEPGSITPFASEALRKTSTSADNRRTSGGGGESSTTSPSKSTRSPSQKSVRKFSSPPTSPRQMASPTLIGGERKKYVPRTRNGSSSARMESSEEAAKRRAQIRAMEKEKGKEEPEPEDEDSDIDFDQELQPIAPNRDQRRRVSPLAKRLGEEPPFMLPHPSRNDNTSQTYPGVVIGSFAGGGDPTEALGFGSGMAWDGPMEDILDPSAPRAEGKKPRGSAGGQAEANIAPWLMDDEPQRKSPVQPSTPTPPGLEDGPPGRGAAATLREKDAQRKSSMQVLNHFASVPSLPKIRRQGTVDPIAEAATNPRTGSQISVVNIGVPTGSSSSAGSIRDGSRQSRNGSGDSLQTLSASQQRPPKGSPSADSHQPLPAQGLAKQNSIGPRVGRFGSTASQISGVGSSGSERKKGFLGGLLKRKTGASVSLNPLVNDFGATEPNRGSASGSASSRISSSASMGSLNPRSPTSAQTPTDRIASDSFGRAFRHGSQYVSEGAISPLQEISETPFHLDMNLDDMEGIVDPSKANVQPPGPGPTLPNRSDTGETVSSGPSESTTGSMFLQDALQHTSSYATSISAGGSNGSTGSGPNSPGQQQAGRAVISQAERQSGNPFVRSNPFQTSGGSAGSLDIKPYTPPSPHSLLPKHHLPSTTMPRRPSHLRNVKTGSTDSDNSEGLDGGSLQPIAPAWASNVNPSQTTMFNDPFSASSKVRSQGPDTDARFPSRAGAPTLSKTGSEEASDTRSSAGTGTGPMGTVSGSISDPVPGMASGSNAGSLAPPSAWAAPESWGVEGDEDDPEETDTSEEDDQDWVAEDDKSGVSKGGPFPKSPTSTPIDASPSGQRKAPPPFGFKSASNGVPKSARGSSGTRPGTANTRRGKTSNGRPSTSNRPGTGGRPGTSGSAHTTAVPQWMRIYRADGSYSLLNVPIHTTTAEVINILSGANEAPAGKKIMTSMKLYLRERGQDRMLLPSEKPAAIQHRRLLQAGYTDAEHIEDLGKDDLAILCRFIYQTPVLPIMDPEEESSYDSFEFIDVGGRDLQTIPIFLHLHAHNIIILNVSRNPMTDIPLDFIQACTTLKELRMQNMALKRVPMSIRASKSLARLDVSCNRIADLESVPLHEVETLVSLKVQNNKLISIPSYFAQMKALKYLNISNNKFETFPTVVCEMSNLVDLDVSFNNITELPSEMSDLKSLEKLALFSNELKQFPDSFSTLANLKQLDVRRNKITDLTVVYALPSLQDLQADYNNIVTLDAQIGGNVRQFSVPHNSVTRFTLAPLPNMAMVTYLLTNLDLSHGKISTLADEAFSGLVNLVHLNLNFNNFTRLPPTLERLTNLETFSCTDNMLNSIPKGFGKLQKLREINLHNNNLKGLSEDLWLCASLEIFNASSNLLEGFEPPPEDALETISSEPQRKSSTSSIASFGESYSVPAGNSTKKLYLGDNRLTEDIFHYVAMMPDIRVLNLSFNEIYEIPPYTIGKCDKLEALYLSGNKLTSLPSEDLEKLVNLKTLHLNGNKLQTLPSELGAIKTLQHLDVGSNVLKYNIANWPYDWNWNWNTALRYLNLSGNKRLEIKPTSAQDMSHASSFRKELSDFTALTQLRVLGLMDVTLRIPSLPDESDEKRVRTSFSDINKMAYGISDMLGSLDHLAMFDMVVPNFRGKDNECLFGMFGRSAAVMQAGKIPKHLQGIFAETLASHLDKLQPGEDAGQALRRTFLWTNRKTFEHFVTNTNRTKERKGSATSFDSIDDMFRNWAPSIGSVFRTGASGAVVYLVDKTLHVGNVGDTLVVLSRKGEAELLSKKHDPTDREETARIRKAEAWVSTKGFVNDDKDIDISRAFGYWHECLAVNADPEIRTRPLQESDEFVIIGNQALWKCCSYQTAVDIARTERDDPMMAAQKLRDFAICYGAEGSVMVMVVNISDLFVGRGGQRPRAGPGSGQPATADTAVDGEGYYGATAKRMPVRRRYEEVGDRTLNRLQQEIEPPIGQVAIVFTDIVNSTHLWETNPGMPTAIKMHHSFMRRQLRLDGGYEVKTEGDSFMVSFQSVTAALLWCFNCQIGLLTQEWPRELLEAHDGKVVYDSNGTIVARGLRVRMGVHWGAPECERDPITRRMDYYGPMVNRAARINASADGGQLMASQDVINEIAAVREYLETSDEDAVNELQGDMKREINELRRIGLFVKDMGERKLKGLEVPEKLHLLYPKTLSGRAEISNDLRAEVEVNDARKLAEEERVIDIEKVRQLANITLRLEAICSMKPDNVTSMGTGSPPTSPTSAHSFQKEVSSAVVRGKTKLGTPPIHLGPTIRQDMSDEELTVIIESLTGRVENAMSTLYIKHLGGFGSVLAALEQATKIDQKLLVHAMALMNGAFGGQ</sequence>
<dbReference type="PANTHER" id="PTHR48051:SF1">
    <property type="entry name" value="RAS SUPPRESSOR PROTEIN 1"/>
    <property type="match status" value="1"/>
</dbReference>
<feature type="compositionally biased region" description="Polar residues" evidence="4">
    <location>
        <begin position="588"/>
        <end position="599"/>
    </location>
</feature>
<keyword evidence="8" id="KW-1185">Reference proteome</keyword>
<dbReference type="Proteomes" id="UP000322225">
    <property type="component" value="Chromosome 7"/>
</dbReference>
<feature type="compositionally biased region" description="Polar residues" evidence="4">
    <location>
        <begin position="1525"/>
        <end position="1540"/>
    </location>
</feature>
<feature type="compositionally biased region" description="Polar residues" evidence="4">
    <location>
        <begin position="952"/>
        <end position="964"/>
    </location>
</feature>
<feature type="compositionally biased region" description="Acidic residues" evidence="4">
    <location>
        <begin position="915"/>
        <end position="936"/>
    </location>
</feature>
<keyword evidence="2" id="KW-0479">Metal-binding</keyword>
<evidence type="ECO:0000256" key="3">
    <source>
        <dbReference type="ARBA" id="ARBA00022737"/>
    </source>
</evidence>
<dbReference type="Pfam" id="PF23010">
    <property type="entry name" value="RA_3"/>
    <property type="match status" value="1"/>
</dbReference>
<feature type="region of interest" description="Disordered" evidence="4">
    <location>
        <begin position="629"/>
        <end position="1028"/>
    </location>
</feature>
<feature type="compositionally biased region" description="Polar residues" evidence="4">
    <location>
        <begin position="65"/>
        <end position="86"/>
    </location>
</feature>
<dbReference type="PROSITE" id="PS51746">
    <property type="entry name" value="PPM_2"/>
    <property type="match status" value="1"/>
</dbReference>
<feature type="region of interest" description="Disordered" evidence="4">
    <location>
        <begin position="553"/>
        <end position="608"/>
    </location>
</feature>
<feature type="compositionally biased region" description="Polar residues" evidence="4">
    <location>
        <begin position="436"/>
        <end position="445"/>
    </location>
</feature>
<dbReference type="GeneID" id="43589582"/>
<feature type="compositionally biased region" description="Polar residues" evidence="4">
    <location>
        <begin position="664"/>
        <end position="697"/>
    </location>
</feature>
<feature type="compositionally biased region" description="Low complexity" evidence="4">
    <location>
        <begin position="87"/>
        <end position="116"/>
    </location>
</feature>
<feature type="compositionally biased region" description="Polar residues" evidence="4">
    <location>
        <begin position="519"/>
        <end position="531"/>
    </location>
</feature>
<dbReference type="SUPFAM" id="SSF52058">
    <property type="entry name" value="L domain-like"/>
    <property type="match status" value="3"/>
</dbReference>
<organism evidence="7 8">
    <name type="scientific">Kwoniella shandongensis</name>
    <dbReference type="NCBI Taxonomy" id="1734106"/>
    <lineage>
        <taxon>Eukaryota</taxon>
        <taxon>Fungi</taxon>
        <taxon>Dikarya</taxon>
        <taxon>Basidiomycota</taxon>
        <taxon>Agaricomycotina</taxon>
        <taxon>Tremellomycetes</taxon>
        <taxon>Tremellales</taxon>
        <taxon>Cryptococcaceae</taxon>
        <taxon>Kwoniella</taxon>
    </lineage>
</organism>
<dbReference type="InterPro" id="IPR001932">
    <property type="entry name" value="PPM-type_phosphatase-like_dom"/>
</dbReference>
<accession>A0AAJ8MXZ5</accession>
<dbReference type="SMART" id="SM00365">
    <property type="entry name" value="LRR_SD22"/>
    <property type="match status" value="6"/>
</dbReference>
<feature type="domain" description="Guanylate cyclase" evidence="5">
    <location>
        <begin position="2107"/>
        <end position="2243"/>
    </location>
</feature>
<feature type="compositionally biased region" description="Low complexity" evidence="4">
    <location>
        <begin position="897"/>
        <end position="911"/>
    </location>
</feature>
<evidence type="ECO:0000256" key="2">
    <source>
        <dbReference type="ARBA" id="ARBA00022723"/>
    </source>
</evidence>
<dbReference type="CDD" id="cd17214">
    <property type="entry name" value="RA_CYR1_like"/>
    <property type="match status" value="1"/>
</dbReference>
<evidence type="ECO:0000313" key="8">
    <source>
        <dbReference type="Proteomes" id="UP000322225"/>
    </source>
</evidence>
<dbReference type="InterPro" id="IPR036457">
    <property type="entry name" value="PPM-type-like_dom_sf"/>
</dbReference>
<dbReference type="KEGG" id="ksn:43589582"/>
<dbReference type="InterPro" id="IPR001611">
    <property type="entry name" value="Leu-rich_rpt"/>
</dbReference>
<dbReference type="InterPro" id="IPR001054">
    <property type="entry name" value="A/G_cyclase"/>
</dbReference>
<dbReference type="SUPFAM" id="SSF81606">
    <property type="entry name" value="PP2C-like"/>
    <property type="match status" value="1"/>
</dbReference>
<feature type="domain" description="PPM-type phosphatase" evidence="6">
    <location>
        <begin position="1753"/>
        <end position="2037"/>
    </location>
</feature>
<feature type="compositionally biased region" description="Polar residues" evidence="4">
    <location>
        <begin position="976"/>
        <end position="1012"/>
    </location>
</feature>
<feature type="compositionally biased region" description="Low complexity" evidence="4">
    <location>
        <begin position="568"/>
        <end position="586"/>
    </location>
</feature>
<feature type="region of interest" description="Disordered" evidence="4">
    <location>
        <begin position="28"/>
        <end position="116"/>
    </location>
</feature>
<evidence type="ECO:0000259" key="5">
    <source>
        <dbReference type="PROSITE" id="PS50125"/>
    </source>
</evidence>
<gene>
    <name evidence="7" type="ORF">CI109_104320</name>
</gene>
<dbReference type="SMART" id="SM00332">
    <property type="entry name" value="PP2Cc"/>
    <property type="match status" value="1"/>
</dbReference>